<evidence type="ECO:0000313" key="5">
    <source>
        <dbReference type="Proteomes" id="UP000595140"/>
    </source>
</evidence>
<evidence type="ECO:0000259" key="3">
    <source>
        <dbReference type="PROSITE" id="PS50102"/>
    </source>
</evidence>
<dbReference type="AlphaFoldDB" id="A0A484KEE3"/>
<dbReference type="GO" id="GO:0003723">
    <property type="term" value="F:RNA binding"/>
    <property type="evidence" value="ECO:0007669"/>
    <property type="project" value="UniProtKB-UniRule"/>
</dbReference>
<dbReference type="PANTHER" id="PTHR48027">
    <property type="entry name" value="HETEROGENEOUS NUCLEAR RIBONUCLEOPROTEIN 87F-RELATED"/>
    <property type="match status" value="1"/>
</dbReference>
<dbReference type="Gene3D" id="3.30.70.330">
    <property type="match status" value="1"/>
</dbReference>
<reference evidence="4 5" key="1">
    <citation type="submission" date="2018-04" db="EMBL/GenBank/DDBJ databases">
        <authorList>
            <person name="Vogel A."/>
        </authorList>
    </citation>
    <scope>NUCLEOTIDE SEQUENCE [LARGE SCALE GENOMIC DNA]</scope>
</reference>
<dbReference type="SUPFAM" id="SSF54928">
    <property type="entry name" value="RNA-binding domain, RBD"/>
    <property type="match status" value="1"/>
</dbReference>
<dbReference type="SMART" id="SM00360">
    <property type="entry name" value="RRM"/>
    <property type="match status" value="1"/>
</dbReference>
<evidence type="ECO:0000256" key="1">
    <source>
        <dbReference type="ARBA" id="ARBA00022884"/>
    </source>
</evidence>
<gene>
    <name evidence="4" type="ORF">CCAM_LOCUS3105</name>
</gene>
<name>A0A484KEE3_9ASTE</name>
<dbReference type="InterPro" id="IPR012677">
    <property type="entry name" value="Nucleotide-bd_a/b_plait_sf"/>
</dbReference>
<sequence>MALSSVLRGIFGGCLRPTFIKPHMSQFGSVRFRYTVSTPKLMVCGVPRDSTDEDIRKAFEPLGNVVEAKIAADSVTGKCRGFGYITFETVEEARKAQIARAGTAAKFLGVWIPFYSTIKPMTRWRQSSAGTVRVD</sequence>
<feature type="domain" description="RRM" evidence="3">
    <location>
        <begin position="39"/>
        <end position="135"/>
    </location>
</feature>
<protein>
    <recommendedName>
        <fullName evidence="3">RRM domain-containing protein</fullName>
    </recommendedName>
</protein>
<accession>A0A484KEE3</accession>
<keyword evidence="5" id="KW-1185">Reference proteome</keyword>
<dbReference type="PROSITE" id="PS50102">
    <property type="entry name" value="RRM"/>
    <property type="match status" value="1"/>
</dbReference>
<organism evidence="4 5">
    <name type="scientific">Cuscuta campestris</name>
    <dbReference type="NCBI Taxonomy" id="132261"/>
    <lineage>
        <taxon>Eukaryota</taxon>
        <taxon>Viridiplantae</taxon>
        <taxon>Streptophyta</taxon>
        <taxon>Embryophyta</taxon>
        <taxon>Tracheophyta</taxon>
        <taxon>Spermatophyta</taxon>
        <taxon>Magnoliopsida</taxon>
        <taxon>eudicotyledons</taxon>
        <taxon>Gunneridae</taxon>
        <taxon>Pentapetalae</taxon>
        <taxon>asterids</taxon>
        <taxon>lamiids</taxon>
        <taxon>Solanales</taxon>
        <taxon>Convolvulaceae</taxon>
        <taxon>Cuscuteae</taxon>
        <taxon>Cuscuta</taxon>
        <taxon>Cuscuta subgen. Grammica</taxon>
        <taxon>Cuscuta sect. Cleistogrammica</taxon>
    </lineage>
</organism>
<dbReference type="EMBL" id="OOIL02000150">
    <property type="protein sequence ID" value="VFQ61329.1"/>
    <property type="molecule type" value="Genomic_DNA"/>
</dbReference>
<proteinExistence type="predicted"/>
<dbReference type="InterPro" id="IPR000504">
    <property type="entry name" value="RRM_dom"/>
</dbReference>
<evidence type="ECO:0000313" key="4">
    <source>
        <dbReference type="EMBL" id="VFQ61329.1"/>
    </source>
</evidence>
<keyword evidence="1 2" id="KW-0694">RNA-binding</keyword>
<evidence type="ECO:0000256" key="2">
    <source>
        <dbReference type="PROSITE-ProRule" id="PRU00176"/>
    </source>
</evidence>
<dbReference type="InterPro" id="IPR052462">
    <property type="entry name" value="SLIRP/GR-RBP-like"/>
</dbReference>
<dbReference type="Pfam" id="PF00076">
    <property type="entry name" value="RRM_1"/>
    <property type="match status" value="1"/>
</dbReference>
<dbReference type="InterPro" id="IPR035979">
    <property type="entry name" value="RBD_domain_sf"/>
</dbReference>
<dbReference type="Proteomes" id="UP000595140">
    <property type="component" value="Unassembled WGS sequence"/>
</dbReference>
<dbReference type="OrthoDB" id="439808at2759"/>